<name>A0AA40K4L4_9PEZI</name>
<feature type="region of interest" description="Disordered" evidence="1">
    <location>
        <begin position="1"/>
        <end position="30"/>
    </location>
</feature>
<reference evidence="2" key="1">
    <citation type="submission" date="2023-06" db="EMBL/GenBank/DDBJ databases">
        <title>Genome-scale phylogeny and comparative genomics of the fungal order Sordariales.</title>
        <authorList>
            <consortium name="Lawrence Berkeley National Laboratory"/>
            <person name="Hensen N."/>
            <person name="Bonometti L."/>
            <person name="Westerberg I."/>
            <person name="Brannstrom I.O."/>
            <person name="Guillou S."/>
            <person name="Cros-Aarteil S."/>
            <person name="Calhoun S."/>
            <person name="Haridas S."/>
            <person name="Kuo A."/>
            <person name="Mondo S."/>
            <person name="Pangilinan J."/>
            <person name="Riley R."/>
            <person name="LaButti K."/>
            <person name="Andreopoulos B."/>
            <person name="Lipzen A."/>
            <person name="Chen C."/>
            <person name="Yanf M."/>
            <person name="Daum C."/>
            <person name="Ng V."/>
            <person name="Clum A."/>
            <person name="Steindorff A."/>
            <person name="Ohm R."/>
            <person name="Martin F."/>
            <person name="Silar P."/>
            <person name="Natvig D."/>
            <person name="Lalanne C."/>
            <person name="Gautier V."/>
            <person name="Ament-velasquez S.L."/>
            <person name="Kruys A."/>
            <person name="Hutchinson M.I."/>
            <person name="Powell A.J."/>
            <person name="Barry K."/>
            <person name="Miller A.N."/>
            <person name="Grigoriev I.V."/>
            <person name="Debuchy R."/>
            <person name="Gladieux P."/>
            <person name="Thoren M.H."/>
            <person name="Johannesson H."/>
        </authorList>
    </citation>
    <scope>NUCLEOTIDE SEQUENCE</scope>
    <source>
        <strain evidence="2">SMH3187-1</strain>
    </source>
</reference>
<gene>
    <name evidence="2" type="ORF">B0T18DRAFT_136444</name>
</gene>
<keyword evidence="3" id="KW-1185">Reference proteome</keyword>
<evidence type="ECO:0000256" key="1">
    <source>
        <dbReference type="SAM" id="MobiDB-lite"/>
    </source>
</evidence>
<dbReference type="Proteomes" id="UP001172155">
    <property type="component" value="Unassembled WGS sequence"/>
</dbReference>
<comment type="caution">
    <text evidence="2">The sequence shown here is derived from an EMBL/GenBank/DDBJ whole genome shotgun (WGS) entry which is preliminary data.</text>
</comment>
<dbReference type="SUPFAM" id="SSF48452">
    <property type="entry name" value="TPR-like"/>
    <property type="match status" value="1"/>
</dbReference>
<dbReference type="EMBL" id="JAUKUD010000004">
    <property type="protein sequence ID" value="KAK0745723.1"/>
    <property type="molecule type" value="Genomic_DNA"/>
</dbReference>
<dbReference type="InterPro" id="IPR011990">
    <property type="entry name" value="TPR-like_helical_dom_sf"/>
</dbReference>
<dbReference type="InterPro" id="IPR027417">
    <property type="entry name" value="P-loop_NTPase"/>
</dbReference>
<dbReference type="SUPFAM" id="SSF52540">
    <property type="entry name" value="P-loop containing nucleoside triphosphate hydrolases"/>
    <property type="match status" value="1"/>
</dbReference>
<accession>A0AA40K4L4</accession>
<proteinExistence type="predicted"/>
<evidence type="ECO:0008006" key="4">
    <source>
        <dbReference type="Google" id="ProtNLM"/>
    </source>
</evidence>
<dbReference type="PANTHER" id="PTHR35205:SF1">
    <property type="entry name" value="ZU5 DOMAIN-CONTAINING PROTEIN"/>
    <property type="match status" value="1"/>
</dbReference>
<evidence type="ECO:0000313" key="3">
    <source>
        <dbReference type="Proteomes" id="UP001172155"/>
    </source>
</evidence>
<evidence type="ECO:0000313" key="2">
    <source>
        <dbReference type="EMBL" id="KAK0745723.1"/>
    </source>
</evidence>
<dbReference type="PANTHER" id="PTHR35205">
    <property type="entry name" value="NB-ARC AND TPR DOMAIN PROTEIN"/>
    <property type="match status" value="1"/>
</dbReference>
<organism evidence="2 3">
    <name type="scientific">Schizothecium vesticola</name>
    <dbReference type="NCBI Taxonomy" id="314040"/>
    <lineage>
        <taxon>Eukaryota</taxon>
        <taxon>Fungi</taxon>
        <taxon>Dikarya</taxon>
        <taxon>Ascomycota</taxon>
        <taxon>Pezizomycotina</taxon>
        <taxon>Sordariomycetes</taxon>
        <taxon>Sordariomycetidae</taxon>
        <taxon>Sordariales</taxon>
        <taxon>Schizotheciaceae</taxon>
        <taxon>Schizothecium</taxon>
    </lineage>
</organism>
<dbReference type="Gene3D" id="1.25.40.10">
    <property type="entry name" value="Tetratricopeptide repeat domain"/>
    <property type="match status" value="1"/>
</dbReference>
<dbReference type="AlphaFoldDB" id="A0AA40K4L4"/>
<sequence>MPTSTSSLSMPHPTTLPRLRMPRFTASSDLDRPTQIRARLKWSGDDLDEIDLWSFIPVVDAGNVLITSRDGRIDDPELATLAIPLDMLPEDDALALLRRRSGIKTALDDVQATAAKTIVEELGFLPLAIDQAAAYVQARKKTFEDYLALYYKQQKALLNFKSKLSKHQKTVLTTWEISFQKLEQDSPEVAELLLLLCQYDNAYIADSMLKRGTSPQLSYGRDGEEVQFQPERSGIPQSLIDMLSDPMSLDDAVEKLRSFSLAQRFSTGNGFVLHPLVQFCGQQRADDETLRNSFSTALRLLSHSFPRGSLDDWNVNFSLEFLPQVEYFCQQLEKAIARSDNMVPLAFTSVSLLTAAYHFASPQWCERFVKVAETLLPALSPLGGNTCVMEDYDFLVAFVSERRGKISPSLGHPEKGIETLSNFVKNRPNITGDPSSSDPALRAPNHLANSMHGCVYVLLAQQLLDAGRPEDALPYLVEWQPFSPPSVSERGVMRYRDRTLANYYLTDSSRWADAESVLRSILSLDMADAATYVGTLGEGWTLQQLAEILLETGRPSEAATLLMPAIATREAAGNLEREDTTLLMIDLVAALLEQGSLDIALVQMTKLRQVVTRRATAAGSGSAAASETTLDALAQMWCLVARLSCALGNWAEARACWEKAVETARGRPAKKGEGFLLAAAEVSLVYTRWRLDEHKEVGETVRKEVELFGLEGRKLTDVGIGRTWVELLKKFQAGEVPEGL</sequence>
<protein>
    <recommendedName>
        <fullName evidence="4">TPR-like protein</fullName>
    </recommendedName>
</protein>